<dbReference type="AlphaFoldDB" id="W5WCR2"/>
<dbReference type="eggNOG" id="COG3293">
    <property type="taxonomic scope" value="Bacteria"/>
</dbReference>
<reference evidence="2 3" key="1">
    <citation type="journal article" date="2014" name="BMC Genomics">
        <title>Complete genome sequence of producer of the glycopeptide antibiotic Aculeximycin Kutzneria albida DSM 43870T, a representative of minor genus of Pseudonocardiaceae.</title>
        <authorList>
            <person name="Rebets Y."/>
            <person name="Tokovenko B."/>
            <person name="Lushchyk I."/>
            <person name="Ruckert C."/>
            <person name="Zaburannyi N."/>
            <person name="Bechthold A."/>
            <person name="Kalinowski J."/>
            <person name="Luzhetskyy A."/>
        </authorList>
    </citation>
    <scope>NUCLEOTIDE SEQUENCE [LARGE SCALE GENOMIC DNA]</scope>
    <source>
        <strain evidence="2">DSM 43870</strain>
    </source>
</reference>
<accession>W5WCR2</accession>
<organism evidence="2 3">
    <name type="scientific">Kutzneria albida DSM 43870</name>
    <dbReference type="NCBI Taxonomy" id="1449976"/>
    <lineage>
        <taxon>Bacteria</taxon>
        <taxon>Bacillati</taxon>
        <taxon>Actinomycetota</taxon>
        <taxon>Actinomycetes</taxon>
        <taxon>Pseudonocardiales</taxon>
        <taxon>Pseudonocardiaceae</taxon>
        <taxon>Kutzneria</taxon>
    </lineage>
</organism>
<dbReference type="PANTHER" id="PTHR30007:SF0">
    <property type="entry name" value="TRANSPOSASE"/>
    <property type="match status" value="1"/>
</dbReference>
<evidence type="ECO:0000313" key="3">
    <source>
        <dbReference type="Proteomes" id="UP000019225"/>
    </source>
</evidence>
<dbReference type="Pfam" id="PF01609">
    <property type="entry name" value="DDE_Tnp_1"/>
    <property type="match status" value="1"/>
</dbReference>
<dbReference type="GO" id="GO:0003677">
    <property type="term" value="F:DNA binding"/>
    <property type="evidence" value="ECO:0007669"/>
    <property type="project" value="InterPro"/>
</dbReference>
<dbReference type="KEGG" id="kal:KALB_5280"/>
<proteinExistence type="predicted"/>
<dbReference type="GO" id="GO:0004803">
    <property type="term" value="F:transposase activity"/>
    <property type="evidence" value="ECO:0007669"/>
    <property type="project" value="InterPro"/>
</dbReference>
<name>W5WCR2_9PSEU</name>
<dbReference type="EMBL" id="CP007155">
    <property type="protein sequence ID" value="AHH98642.1"/>
    <property type="molecule type" value="Genomic_DNA"/>
</dbReference>
<protein>
    <recommendedName>
        <fullName evidence="1">Transposase IS4-like domain-containing protein</fullName>
    </recommendedName>
</protein>
<feature type="domain" description="Transposase IS4-like" evidence="1">
    <location>
        <begin position="3"/>
        <end position="86"/>
    </location>
</feature>
<dbReference type="Proteomes" id="UP000019225">
    <property type="component" value="Chromosome"/>
</dbReference>
<dbReference type="STRING" id="1449976.KALB_5280"/>
<dbReference type="InterPro" id="IPR002559">
    <property type="entry name" value="Transposase_11"/>
</dbReference>
<evidence type="ECO:0000259" key="1">
    <source>
        <dbReference type="Pfam" id="PF01609"/>
    </source>
</evidence>
<gene>
    <name evidence="2" type="ORF">KALB_5280</name>
</gene>
<dbReference type="PANTHER" id="PTHR30007">
    <property type="entry name" value="PHP DOMAIN PROTEIN"/>
    <property type="match status" value="1"/>
</dbReference>
<dbReference type="PATRIC" id="fig|1449976.3.peg.5296"/>
<keyword evidence="3" id="KW-1185">Reference proteome</keyword>
<dbReference type="HOGENOM" id="CLU_055261_0_2_11"/>
<evidence type="ECO:0000313" key="2">
    <source>
        <dbReference type="EMBL" id="AHH98642.1"/>
    </source>
</evidence>
<sequence>MVVLPACVQDRDGTKRLLLELHHRQHPLLSTTRRRTRNLFADGGFAGALVDWARTPLRTTIEIVRKPAGQKGFAVIPRKWTVERTLA</sequence>
<dbReference type="GO" id="GO:0006313">
    <property type="term" value="P:DNA transposition"/>
    <property type="evidence" value="ECO:0007669"/>
    <property type="project" value="InterPro"/>
</dbReference>